<evidence type="ECO:0000259" key="3">
    <source>
        <dbReference type="PROSITE" id="PS50011"/>
    </source>
</evidence>
<dbReference type="SUPFAM" id="SSF56112">
    <property type="entry name" value="Protein kinase-like (PK-like)"/>
    <property type="match status" value="1"/>
</dbReference>
<dbReference type="InterPro" id="IPR050154">
    <property type="entry name" value="UbiB_kinase"/>
</dbReference>
<evidence type="ECO:0000256" key="2">
    <source>
        <dbReference type="SAM" id="Phobius"/>
    </source>
</evidence>
<keyword evidence="2" id="KW-0812">Transmembrane</keyword>
<keyword evidence="2" id="KW-0472">Membrane</keyword>
<dbReference type="EMBL" id="BMOS01000002">
    <property type="protein sequence ID" value="GGN50409.1"/>
    <property type="molecule type" value="Genomic_DNA"/>
</dbReference>
<feature type="transmembrane region" description="Helical" evidence="2">
    <location>
        <begin position="12"/>
        <end position="37"/>
    </location>
</feature>
<proteinExistence type="inferred from homology"/>
<accession>A0A917XT48</accession>
<dbReference type="PANTHER" id="PTHR10566:SF113">
    <property type="entry name" value="PROTEIN ACTIVITY OF BC1 COMPLEX KINASE 7, CHLOROPLASTIC"/>
    <property type="match status" value="1"/>
</dbReference>
<evidence type="ECO:0000313" key="5">
    <source>
        <dbReference type="Proteomes" id="UP000624041"/>
    </source>
</evidence>
<organism evidence="4 5">
    <name type="scientific">Oceanobacillus indicireducens</name>
    <dbReference type="NCBI Taxonomy" id="1004261"/>
    <lineage>
        <taxon>Bacteria</taxon>
        <taxon>Bacillati</taxon>
        <taxon>Bacillota</taxon>
        <taxon>Bacilli</taxon>
        <taxon>Bacillales</taxon>
        <taxon>Bacillaceae</taxon>
        <taxon>Oceanobacillus</taxon>
    </lineage>
</organism>
<dbReference type="AlphaFoldDB" id="A0A917XT48"/>
<dbReference type="InterPro" id="IPR000719">
    <property type="entry name" value="Prot_kinase_dom"/>
</dbReference>
<dbReference type="PANTHER" id="PTHR10566">
    <property type="entry name" value="CHAPERONE-ACTIVITY OF BC1 COMPLEX CABC1 -RELATED"/>
    <property type="match status" value="1"/>
</dbReference>
<sequence>MRKLLKYNFLYRYLVIITLTISFITRIYLFLLLHSVWDEQTNKKWNKLLEDLGKKYREKAENLGGVLIKVGQFLSTRTDFLPDVFIQELTGLVDHVPSMPFEYAEKILREDWGENIYEHVKYIKKQSVASASIGEVYYGILKNDQEVAIKVRRHRIEEVFHKDFVALRMVFWILKVFTNFGKKADLTALYHELVTVMERELDYGKELEFGKYFKRRYGDMENIHIPHFYEEQCTKRILVMEWIHGEKITDTAFFAEHHLNREQISKNLFDFYIDQFLNPGKFHADPHAGNILLREDGTVAIIDFGMIGEIKKQDTENFKLLIQGFIIDNYEIVIDALDKMNFLLPNANKKKIKEVLIDAVEMYSDVSLKNLDSQAINQVFDEISEIVKEQPIQLPADYAYLLRAISIVVGILYTINPEIDIVKWGKDEIKDWFGTKSIVESVTKQYVRRATDPLLSYPRALLNFLESGERDRVWDKEKNQIKMKHQYYLLLEVFSFIMVVVGTLISVYSYAIDEAAIRYTGWTIAVIFFVLLNILLLFHRRMIRKQNKKGV</sequence>
<reference evidence="4" key="1">
    <citation type="journal article" date="2014" name="Int. J. Syst. Evol. Microbiol.">
        <title>Complete genome sequence of Corynebacterium casei LMG S-19264T (=DSM 44701T), isolated from a smear-ripened cheese.</title>
        <authorList>
            <consortium name="US DOE Joint Genome Institute (JGI-PGF)"/>
            <person name="Walter F."/>
            <person name="Albersmeier A."/>
            <person name="Kalinowski J."/>
            <person name="Ruckert C."/>
        </authorList>
    </citation>
    <scope>NUCLEOTIDE SEQUENCE</scope>
    <source>
        <strain evidence="4">JCM 17251</strain>
    </source>
</reference>
<name>A0A917XT48_9BACI</name>
<dbReference type="RefSeq" id="WP_188855815.1">
    <property type="nucleotide sequence ID" value="NZ_BMOS01000002.1"/>
</dbReference>
<comment type="similarity">
    <text evidence="1">Belongs to the protein kinase superfamily. ADCK protein kinase family.</text>
</comment>
<feature type="domain" description="Protein kinase" evidence="3">
    <location>
        <begin position="122"/>
        <end position="488"/>
    </location>
</feature>
<feature type="transmembrane region" description="Helical" evidence="2">
    <location>
        <begin position="516"/>
        <end position="538"/>
    </location>
</feature>
<dbReference type="CDD" id="cd05121">
    <property type="entry name" value="ABC1_ADCK3-like"/>
    <property type="match status" value="1"/>
</dbReference>
<dbReference type="GO" id="GO:0004672">
    <property type="term" value="F:protein kinase activity"/>
    <property type="evidence" value="ECO:0007669"/>
    <property type="project" value="InterPro"/>
</dbReference>
<evidence type="ECO:0000313" key="4">
    <source>
        <dbReference type="EMBL" id="GGN50409.1"/>
    </source>
</evidence>
<dbReference type="PROSITE" id="PS50011">
    <property type="entry name" value="PROTEIN_KINASE_DOM"/>
    <property type="match status" value="1"/>
</dbReference>
<dbReference type="Gene3D" id="1.10.510.10">
    <property type="entry name" value="Transferase(Phosphotransferase) domain 1"/>
    <property type="match status" value="1"/>
</dbReference>
<reference evidence="4" key="2">
    <citation type="submission" date="2020-09" db="EMBL/GenBank/DDBJ databases">
        <authorList>
            <person name="Sun Q."/>
            <person name="Ohkuma M."/>
        </authorList>
    </citation>
    <scope>NUCLEOTIDE SEQUENCE</scope>
    <source>
        <strain evidence="4">JCM 17251</strain>
    </source>
</reference>
<protein>
    <recommendedName>
        <fullName evidence="3">Protein kinase domain-containing protein</fullName>
    </recommendedName>
</protein>
<dbReference type="Proteomes" id="UP000624041">
    <property type="component" value="Unassembled WGS sequence"/>
</dbReference>
<dbReference type="Pfam" id="PF03109">
    <property type="entry name" value="ABC1"/>
    <property type="match status" value="1"/>
</dbReference>
<gene>
    <name evidence="4" type="ORF">GCM10007971_03940</name>
</gene>
<feature type="transmembrane region" description="Helical" evidence="2">
    <location>
        <begin position="487"/>
        <end position="510"/>
    </location>
</feature>
<dbReference type="InterPro" id="IPR011009">
    <property type="entry name" value="Kinase-like_dom_sf"/>
</dbReference>
<evidence type="ECO:0000256" key="1">
    <source>
        <dbReference type="ARBA" id="ARBA00009670"/>
    </source>
</evidence>
<keyword evidence="5" id="KW-1185">Reference proteome</keyword>
<dbReference type="GO" id="GO:0005524">
    <property type="term" value="F:ATP binding"/>
    <property type="evidence" value="ECO:0007669"/>
    <property type="project" value="InterPro"/>
</dbReference>
<keyword evidence="2" id="KW-1133">Transmembrane helix</keyword>
<dbReference type="InterPro" id="IPR004147">
    <property type="entry name" value="ABC1_dom"/>
</dbReference>
<comment type="caution">
    <text evidence="4">The sequence shown here is derived from an EMBL/GenBank/DDBJ whole genome shotgun (WGS) entry which is preliminary data.</text>
</comment>